<feature type="transmembrane region" description="Helical" evidence="7">
    <location>
        <begin position="350"/>
        <end position="368"/>
    </location>
</feature>
<feature type="transmembrane region" description="Helical" evidence="7">
    <location>
        <begin position="51"/>
        <end position="70"/>
    </location>
</feature>
<feature type="transmembrane region" description="Helical" evidence="7">
    <location>
        <begin position="237"/>
        <end position="263"/>
    </location>
</feature>
<comment type="similarity">
    <text evidence="2">Belongs to the nucleobase:cation symporter-2 (NCS2) (TC 2.A.40) family.</text>
</comment>
<feature type="transmembrane region" description="Helical" evidence="7">
    <location>
        <begin position="164"/>
        <end position="183"/>
    </location>
</feature>
<keyword evidence="4 7" id="KW-0812">Transmembrane</keyword>
<keyword evidence="5 7" id="KW-1133">Transmembrane helix</keyword>
<keyword evidence="9" id="KW-1185">Reference proteome</keyword>
<feature type="transmembrane region" description="Helical" evidence="7">
    <location>
        <begin position="293"/>
        <end position="316"/>
    </location>
</feature>
<evidence type="ECO:0000313" key="9">
    <source>
        <dbReference type="Proteomes" id="UP000284219"/>
    </source>
</evidence>
<evidence type="ECO:0000256" key="6">
    <source>
        <dbReference type="ARBA" id="ARBA00023136"/>
    </source>
</evidence>
<evidence type="ECO:0000256" key="5">
    <source>
        <dbReference type="ARBA" id="ARBA00022989"/>
    </source>
</evidence>
<dbReference type="PANTHER" id="PTHR42810:SF1">
    <property type="entry name" value="PURINE PERMEASE YWDJ-RELATED"/>
    <property type="match status" value="1"/>
</dbReference>
<dbReference type="RefSeq" id="WP_245983341.1">
    <property type="nucleotide sequence ID" value="NZ_MCHY01000006.1"/>
</dbReference>
<reference evidence="8 9" key="1">
    <citation type="submission" date="2016-08" db="EMBL/GenBank/DDBJ databases">
        <title>Novel Firmicute Genomes.</title>
        <authorList>
            <person name="Poppleton D.I."/>
            <person name="Gribaldo S."/>
        </authorList>
    </citation>
    <scope>NUCLEOTIDE SEQUENCE [LARGE SCALE GENOMIC DNA]</scope>
    <source>
        <strain evidence="8 9">RAOx-1</strain>
    </source>
</reference>
<accession>A0A419SNT4</accession>
<feature type="transmembrane region" description="Helical" evidence="7">
    <location>
        <begin position="323"/>
        <end position="344"/>
    </location>
</feature>
<dbReference type="AlphaFoldDB" id="A0A419SNT4"/>
<comment type="subcellular location">
    <subcellularLocation>
        <location evidence="1">Membrane</location>
        <topology evidence="1">Multi-pass membrane protein</topology>
    </subcellularLocation>
</comment>
<dbReference type="PANTHER" id="PTHR42810">
    <property type="entry name" value="PURINE PERMEASE C1399.01C-RELATED"/>
    <property type="match status" value="1"/>
</dbReference>
<comment type="caution">
    <text evidence="8">The sequence shown here is derived from an EMBL/GenBank/DDBJ whole genome shotgun (WGS) entry which is preliminary data.</text>
</comment>
<dbReference type="Pfam" id="PF00860">
    <property type="entry name" value="Xan_ur_permease"/>
    <property type="match status" value="1"/>
</dbReference>
<dbReference type="InterPro" id="IPR006043">
    <property type="entry name" value="NCS2"/>
</dbReference>
<evidence type="ECO:0000256" key="4">
    <source>
        <dbReference type="ARBA" id="ARBA00022692"/>
    </source>
</evidence>
<feature type="transmembrane region" description="Helical" evidence="7">
    <location>
        <begin position="130"/>
        <end position="152"/>
    </location>
</feature>
<feature type="transmembrane region" description="Helical" evidence="7">
    <location>
        <begin position="76"/>
        <end position="94"/>
    </location>
</feature>
<keyword evidence="3" id="KW-0813">Transport</keyword>
<organism evidence="8 9">
    <name type="scientific">Ammoniphilus oxalaticus</name>
    <dbReference type="NCBI Taxonomy" id="66863"/>
    <lineage>
        <taxon>Bacteria</taxon>
        <taxon>Bacillati</taxon>
        <taxon>Bacillota</taxon>
        <taxon>Bacilli</taxon>
        <taxon>Bacillales</taxon>
        <taxon>Paenibacillaceae</taxon>
        <taxon>Aneurinibacillus group</taxon>
        <taxon>Ammoniphilus</taxon>
    </lineage>
</organism>
<dbReference type="EMBL" id="MCHY01000006">
    <property type="protein sequence ID" value="RKD25927.1"/>
    <property type="molecule type" value="Genomic_DNA"/>
</dbReference>
<feature type="transmembrane region" description="Helical" evidence="7">
    <location>
        <begin position="16"/>
        <end position="39"/>
    </location>
</feature>
<proteinExistence type="inferred from homology"/>
<feature type="transmembrane region" description="Helical" evidence="7">
    <location>
        <begin position="407"/>
        <end position="426"/>
    </location>
</feature>
<evidence type="ECO:0000256" key="2">
    <source>
        <dbReference type="ARBA" id="ARBA00008821"/>
    </source>
</evidence>
<dbReference type="GO" id="GO:0005886">
    <property type="term" value="C:plasma membrane"/>
    <property type="evidence" value="ECO:0007669"/>
    <property type="project" value="TreeGrafter"/>
</dbReference>
<protein>
    <submittedName>
        <fullName evidence="8">Uracil permease</fullName>
    </submittedName>
</protein>
<dbReference type="Proteomes" id="UP000284219">
    <property type="component" value="Unassembled WGS sequence"/>
</dbReference>
<dbReference type="GO" id="GO:0042907">
    <property type="term" value="F:xanthine transmembrane transporter activity"/>
    <property type="evidence" value="ECO:0007669"/>
    <property type="project" value="TreeGrafter"/>
</dbReference>
<feature type="transmembrane region" description="Helical" evidence="7">
    <location>
        <begin position="195"/>
        <end position="216"/>
    </location>
</feature>
<keyword evidence="6 7" id="KW-0472">Membrane</keyword>
<evidence type="ECO:0000256" key="3">
    <source>
        <dbReference type="ARBA" id="ARBA00022448"/>
    </source>
</evidence>
<feature type="transmembrane region" description="Helical" evidence="7">
    <location>
        <begin position="106"/>
        <end position="124"/>
    </location>
</feature>
<name>A0A419SNT4_9BACL</name>
<gene>
    <name evidence="8" type="ORF">BEP19_03085</name>
</gene>
<sequence length="442" mass="47620">MNRRPTSWATTTMETFQWFVFLLASSVALPIVIGSIFQLSFTEVAGLMQRTFFVVGLASLLQGLFGHRLPIMEGPAGIWVSIFSVMAVTGLHSGSSYADTLRSLETTMLMTGLFLFLFGMFKISQKILPIFTPLVTGNFFLLLTVQLSGTFLKGMLGLQSGSSMIQLTDALLAFITFVIVLGLSQFGRGWLRNYAVFIGIIIGWIAYALLIGGQSASSERILLFSFPEWFAFGRPTFDLSVIPIAFITAIISISNIVASIVAVSQTLGVEYDDQSQSKQVNQGTMISGLNNGLAGLFAAIANVPLATSAGFIALTGQKRKRPFIFATILLIFIAFFPPIVSFVSSIPSPIANAALMASFIQLVGLAIHNLSLAPLDSRKIMIVGVSYLIGMGAMFLPTDAFANLPSIAQNLLSNGLLVGTGLVILLEQLWRVGKEGARVGKR</sequence>
<feature type="transmembrane region" description="Helical" evidence="7">
    <location>
        <begin position="380"/>
        <end position="401"/>
    </location>
</feature>
<evidence type="ECO:0000256" key="1">
    <source>
        <dbReference type="ARBA" id="ARBA00004141"/>
    </source>
</evidence>
<evidence type="ECO:0000313" key="8">
    <source>
        <dbReference type="EMBL" id="RKD25927.1"/>
    </source>
</evidence>
<evidence type="ECO:0000256" key="7">
    <source>
        <dbReference type="SAM" id="Phobius"/>
    </source>
</evidence>
<dbReference type="NCBIfam" id="NF037981">
    <property type="entry name" value="NCS2_1"/>
    <property type="match status" value="1"/>
</dbReference>